<evidence type="ECO:0000256" key="1">
    <source>
        <dbReference type="SAM" id="MobiDB-lite"/>
    </source>
</evidence>
<accession>A0A8J4YCP1</accession>
<keyword evidence="3" id="KW-1185">Reference proteome</keyword>
<evidence type="ECO:0000313" key="3">
    <source>
        <dbReference type="Proteomes" id="UP000770661"/>
    </source>
</evidence>
<evidence type="ECO:0000313" key="2">
    <source>
        <dbReference type="EMBL" id="KAG0724777.1"/>
    </source>
</evidence>
<feature type="region of interest" description="Disordered" evidence="1">
    <location>
        <begin position="149"/>
        <end position="185"/>
    </location>
</feature>
<dbReference type="Proteomes" id="UP000770661">
    <property type="component" value="Unassembled WGS sequence"/>
</dbReference>
<feature type="region of interest" description="Disordered" evidence="1">
    <location>
        <begin position="51"/>
        <end position="119"/>
    </location>
</feature>
<organism evidence="2 3">
    <name type="scientific">Chionoecetes opilio</name>
    <name type="common">Atlantic snow crab</name>
    <name type="synonym">Cancer opilio</name>
    <dbReference type="NCBI Taxonomy" id="41210"/>
    <lineage>
        <taxon>Eukaryota</taxon>
        <taxon>Metazoa</taxon>
        <taxon>Ecdysozoa</taxon>
        <taxon>Arthropoda</taxon>
        <taxon>Crustacea</taxon>
        <taxon>Multicrustacea</taxon>
        <taxon>Malacostraca</taxon>
        <taxon>Eumalacostraca</taxon>
        <taxon>Eucarida</taxon>
        <taxon>Decapoda</taxon>
        <taxon>Pleocyemata</taxon>
        <taxon>Brachyura</taxon>
        <taxon>Eubrachyura</taxon>
        <taxon>Majoidea</taxon>
        <taxon>Majidae</taxon>
        <taxon>Chionoecetes</taxon>
    </lineage>
</organism>
<gene>
    <name evidence="2" type="ORF">GWK47_004958</name>
</gene>
<proteinExistence type="predicted"/>
<protein>
    <submittedName>
        <fullName evidence="2">Uncharacterized protein</fullName>
    </submittedName>
</protein>
<sequence>MEMLRRTWHSEDLVEEKIRGTIIKKERVESETSDYIEEVARKLREDIERRKKLRQDALNTKPSQESQSDGGKRKRKRSPEPQEKGSLEAQEEAVQPPTEASPPPSPNPEEAGKAAAASDGLYHSSQIAMKKRKLTYLNRSILMKNLWKERREGTAQPRRQRLLIRREYQPRGSRTRNIKREDQAT</sequence>
<name>A0A8J4YCP1_CHIOP</name>
<comment type="caution">
    <text evidence="2">The sequence shown here is derived from an EMBL/GenBank/DDBJ whole genome shotgun (WGS) entry which is preliminary data.</text>
</comment>
<reference evidence="2" key="1">
    <citation type="submission" date="2020-07" db="EMBL/GenBank/DDBJ databases">
        <title>The High-quality genome of the commercially important snow crab, Chionoecetes opilio.</title>
        <authorList>
            <person name="Jeong J.-H."/>
            <person name="Ryu S."/>
        </authorList>
    </citation>
    <scope>NUCLEOTIDE SEQUENCE</scope>
    <source>
        <strain evidence="2">MADBK_172401_WGS</strain>
        <tissue evidence="2">Digestive gland</tissue>
    </source>
</reference>
<feature type="compositionally biased region" description="Polar residues" evidence="1">
    <location>
        <begin position="57"/>
        <end position="69"/>
    </location>
</feature>
<dbReference type="AlphaFoldDB" id="A0A8J4YCP1"/>
<dbReference type="EMBL" id="JACEEZ010006448">
    <property type="protein sequence ID" value="KAG0724777.1"/>
    <property type="molecule type" value="Genomic_DNA"/>
</dbReference>